<dbReference type="PROSITE" id="PS50102">
    <property type="entry name" value="RRM"/>
    <property type="match status" value="1"/>
</dbReference>
<dbReference type="Proteomes" id="UP000035680">
    <property type="component" value="Unassembled WGS sequence"/>
</dbReference>
<evidence type="ECO:0000256" key="2">
    <source>
        <dbReference type="ARBA" id="ARBA00022884"/>
    </source>
</evidence>
<sequence>MGPKLLKKKVVKKVKVPTVESTKAPEKVKADIQLSTKEKQSENNETTKTPIIVRTFPKFSKKTITRDPEAFSAIIKISRLPYGFFEQELLDFFTQFGKVVRVRVPRSKKTLNFKRYAYVEFDIPEVAEIVAETMDNHMMFDGLIKVQQLKYKDVPDKFFISRRVILHFSKNRTTVAKEIRKRSKTYDNEEWSQIQKKIKDKYKEKQQKLAKLGINYQIPEIQH</sequence>
<evidence type="ECO:0000256" key="3">
    <source>
        <dbReference type="ARBA" id="ARBA00023242"/>
    </source>
</evidence>
<dbReference type="GO" id="GO:0005730">
    <property type="term" value="C:nucleolus"/>
    <property type="evidence" value="ECO:0007669"/>
    <property type="project" value="UniProtKB-SubCell"/>
</dbReference>
<dbReference type="AlphaFoldDB" id="A0A0K0F5S7"/>
<evidence type="ECO:0000259" key="6">
    <source>
        <dbReference type="PROSITE" id="PS50102"/>
    </source>
</evidence>
<evidence type="ECO:0000256" key="5">
    <source>
        <dbReference type="SAM" id="MobiDB-lite"/>
    </source>
</evidence>
<dbReference type="SMART" id="SM00360">
    <property type="entry name" value="RRM"/>
    <property type="match status" value="1"/>
</dbReference>
<dbReference type="InterPro" id="IPR035979">
    <property type="entry name" value="RBD_domain_sf"/>
</dbReference>
<feature type="domain" description="RRM" evidence="6">
    <location>
        <begin position="73"/>
        <end position="151"/>
    </location>
</feature>
<dbReference type="Pfam" id="PF00076">
    <property type="entry name" value="RRM_1"/>
    <property type="match status" value="1"/>
</dbReference>
<dbReference type="WBParaSite" id="SVE_0416900.1">
    <property type="protein sequence ID" value="SVE_0416900.1"/>
    <property type="gene ID" value="SVE_0416900"/>
</dbReference>
<reference evidence="8" key="2">
    <citation type="submission" date="2015-08" db="UniProtKB">
        <authorList>
            <consortium name="WormBaseParasite"/>
        </authorList>
    </citation>
    <scope>IDENTIFICATION</scope>
</reference>
<dbReference type="Gene3D" id="3.30.70.330">
    <property type="match status" value="1"/>
</dbReference>
<organism evidence="7 8">
    <name type="scientific">Strongyloides venezuelensis</name>
    <name type="common">Threadworm</name>
    <dbReference type="NCBI Taxonomy" id="75913"/>
    <lineage>
        <taxon>Eukaryota</taxon>
        <taxon>Metazoa</taxon>
        <taxon>Ecdysozoa</taxon>
        <taxon>Nematoda</taxon>
        <taxon>Chromadorea</taxon>
        <taxon>Rhabditida</taxon>
        <taxon>Tylenchina</taxon>
        <taxon>Panagrolaimomorpha</taxon>
        <taxon>Strongyloidoidea</taxon>
        <taxon>Strongyloididae</taxon>
        <taxon>Strongyloides</taxon>
    </lineage>
</organism>
<dbReference type="SUPFAM" id="SSF54928">
    <property type="entry name" value="RNA-binding domain, RBD"/>
    <property type="match status" value="1"/>
</dbReference>
<dbReference type="CDD" id="cd12307">
    <property type="entry name" value="RRM_NIFK_like"/>
    <property type="match status" value="1"/>
</dbReference>
<dbReference type="InterPro" id="IPR012677">
    <property type="entry name" value="Nucleotide-bd_a/b_plait_sf"/>
</dbReference>
<evidence type="ECO:0000313" key="7">
    <source>
        <dbReference type="Proteomes" id="UP000035680"/>
    </source>
</evidence>
<reference evidence="7" key="1">
    <citation type="submission" date="2014-07" db="EMBL/GenBank/DDBJ databases">
        <authorList>
            <person name="Martin A.A"/>
            <person name="De Silva N."/>
        </authorList>
    </citation>
    <scope>NUCLEOTIDE SEQUENCE</scope>
</reference>
<proteinExistence type="predicted"/>
<keyword evidence="2 4" id="KW-0694">RNA-binding</keyword>
<feature type="region of interest" description="Disordered" evidence="5">
    <location>
        <begin position="21"/>
        <end position="46"/>
    </location>
</feature>
<dbReference type="STRING" id="75913.A0A0K0F5S7"/>
<dbReference type="InterPro" id="IPR000504">
    <property type="entry name" value="RRM_dom"/>
</dbReference>
<dbReference type="PANTHER" id="PTHR46754">
    <property type="entry name" value="MKI67 FHA DOMAIN-INTERACTING NUCLEOLAR PHOSPHOPROTEIN"/>
    <property type="match status" value="1"/>
</dbReference>
<dbReference type="GO" id="GO:0003723">
    <property type="term" value="F:RNA binding"/>
    <property type="evidence" value="ECO:0007669"/>
    <property type="project" value="UniProtKB-UniRule"/>
</dbReference>
<evidence type="ECO:0000256" key="1">
    <source>
        <dbReference type="ARBA" id="ARBA00004604"/>
    </source>
</evidence>
<feature type="compositionally biased region" description="Basic and acidic residues" evidence="5">
    <location>
        <begin position="23"/>
        <end position="42"/>
    </location>
</feature>
<accession>A0A0K0F5S7</accession>
<name>A0A0K0F5S7_STRVS</name>
<evidence type="ECO:0000313" key="8">
    <source>
        <dbReference type="WBParaSite" id="SVE_0416900.1"/>
    </source>
</evidence>
<evidence type="ECO:0000256" key="4">
    <source>
        <dbReference type="PROSITE-ProRule" id="PRU00176"/>
    </source>
</evidence>
<comment type="subcellular location">
    <subcellularLocation>
        <location evidence="1">Nucleus</location>
        <location evidence="1">Nucleolus</location>
    </subcellularLocation>
</comment>
<keyword evidence="3" id="KW-0539">Nucleus</keyword>
<keyword evidence="7" id="KW-1185">Reference proteome</keyword>
<protein>
    <submittedName>
        <fullName evidence="8">MKI67 FHA domain-interacting nucleolar phosphoprotein (inferred by orthology to a human protein)</fullName>
    </submittedName>
</protein>